<name>A0A6C1B2I3_9RHOO</name>
<keyword evidence="5" id="KW-1185">Reference proteome</keyword>
<dbReference type="NCBIfam" id="TIGR00254">
    <property type="entry name" value="GGDEF"/>
    <property type="match status" value="1"/>
</dbReference>
<organism evidence="4 5">
    <name type="scientific">Nitrogeniibacter mangrovi</name>
    <dbReference type="NCBI Taxonomy" id="2016596"/>
    <lineage>
        <taxon>Bacteria</taxon>
        <taxon>Pseudomonadati</taxon>
        <taxon>Pseudomonadota</taxon>
        <taxon>Betaproteobacteria</taxon>
        <taxon>Rhodocyclales</taxon>
        <taxon>Zoogloeaceae</taxon>
        <taxon>Nitrogeniibacter</taxon>
    </lineage>
</organism>
<dbReference type="GO" id="GO:0043709">
    <property type="term" value="P:cell adhesion involved in single-species biofilm formation"/>
    <property type="evidence" value="ECO:0007669"/>
    <property type="project" value="TreeGrafter"/>
</dbReference>
<dbReference type="CDD" id="cd01949">
    <property type="entry name" value="GGDEF"/>
    <property type="match status" value="1"/>
</dbReference>
<dbReference type="Gene3D" id="3.30.70.270">
    <property type="match status" value="1"/>
</dbReference>
<dbReference type="SMART" id="SM00267">
    <property type="entry name" value="GGDEF"/>
    <property type="match status" value="1"/>
</dbReference>
<dbReference type="SUPFAM" id="SSF55073">
    <property type="entry name" value="Nucleotide cyclase"/>
    <property type="match status" value="1"/>
</dbReference>
<evidence type="ECO:0000313" key="4">
    <source>
        <dbReference type="EMBL" id="QID17846.1"/>
    </source>
</evidence>
<accession>A0A6C1B2I3</accession>
<dbReference type="RefSeq" id="WP_173765008.1">
    <property type="nucleotide sequence ID" value="NZ_CP048836.1"/>
</dbReference>
<dbReference type="EMBL" id="CP048836">
    <property type="protein sequence ID" value="QID17846.1"/>
    <property type="molecule type" value="Genomic_DNA"/>
</dbReference>
<protein>
    <recommendedName>
        <fullName evidence="1">diguanylate cyclase</fullName>
        <ecNumber evidence="1">2.7.7.65</ecNumber>
    </recommendedName>
</protein>
<dbReference type="Proteomes" id="UP000501991">
    <property type="component" value="Chromosome"/>
</dbReference>
<gene>
    <name evidence="4" type="ORF">G3580_09450</name>
</gene>
<dbReference type="GO" id="GO:0052621">
    <property type="term" value="F:diguanylate cyclase activity"/>
    <property type="evidence" value="ECO:0007669"/>
    <property type="project" value="UniProtKB-EC"/>
</dbReference>
<feature type="domain" description="GGDEF" evidence="3">
    <location>
        <begin position="197"/>
        <end position="326"/>
    </location>
</feature>
<dbReference type="InterPro" id="IPR050469">
    <property type="entry name" value="Diguanylate_Cyclase"/>
</dbReference>
<comment type="catalytic activity">
    <reaction evidence="2">
        <text>2 GTP = 3',3'-c-di-GMP + 2 diphosphate</text>
        <dbReference type="Rhea" id="RHEA:24898"/>
        <dbReference type="ChEBI" id="CHEBI:33019"/>
        <dbReference type="ChEBI" id="CHEBI:37565"/>
        <dbReference type="ChEBI" id="CHEBI:58805"/>
        <dbReference type="EC" id="2.7.7.65"/>
    </reaction>
</comment>
<proteinExistence type="predicted"/>
<dbReference type="InterPro" id="IPR043128">
    <property type="entry name" value="Rev_trsase/Diguanyl_cyclase"/>
</dbReference>
<evidence type="ECO:0000256" key="1">
    <source>
        <dbReference type="ARBA" id="ARBA00012528"/>
    </source>
</evidence>
<reference evidence="4 5" key="1">
    <citation type="submission" date="2020-02" db="EMBL/GenBank/DDBJ databases">
        <title>Nitrogenibacter mangrovi gen. nov., sp. nov. isolated from mangrove sediment, a denitrifying betaproteobacterium.</title>
        <authorList>
            <person name="Liao H."/>
            <person name="Tian Y."/>
        </authorList>
    </citation>
    <scope>NUCLEOTIDE SEQUENCE [LARGE SCALE GENOMIC DNA]</scope>
    <source>
        <strain evidence="4 5">M9-3-2</strain>
    </source>
</reference>
<dbReference type="GO" id="GO:0005886">
    <property type="term" value="C:plasma membrane"/>
    <property type="evidence" value="ECO:0007669"/>
    <property type="project" value="TreeGrafter"/>
</dbReference>
<dbReference type="Pfam" id="PF00990">
    <property type="entry name" value="GGDEF"/>
    <property type="match status" value="1"/>
</dbReference>
<evidence type="ECO:0000313" key="5">
    <source>
        <dbReference type="Proteomes" id="UP000501991"/>
    </source>
</evidence>
<dbReference type="GO" id="GO:1902201">
    <property type="term" value="P:negative regulation of bacterial-type flagellum-dependent cell motility"/>
    <property type="evidence" value="ECO:0007669"/>
    <property type="project" value="TreeGrafter"/>
</dbReference>
<dbReference type="InterPro" id="IPR029787">
    <property type="entry name" value="Nucleotide_cyclase"/>
</dbReference>
<dbReference type="PROSITE" id="PS50887">
    <property type="entry name" value="GGDEF"/>
    <property type="match status" value="1"/>
</dbReference>
<sequence>MDTTKIFLDLLHGAERLSAQREKEDLFRTLGSCVRDALGASSVLLYAVRPAIGGMELHLVGWCVADMDGGSWQDMSSSGHLPADPFLDDAINAKTPWYRTSVGDEDRIAVPVSSGDRVAWLIELRIAKSPSIKVLQGLVALVRTFEHLMAQWEYANLDTLTGLLNRKTFDEQFDRLLALAERNRAWSSERRKPELKQPCWLAIVDIDHFKSINDTYGHLFGDEVLILLAKCMRETFRVEDTLFRFGGEEFVVMLRHVPEDAVVAIFERFRETVETHDFPQVERVTCSIGFACVDDRLTPAELLGRADEALYYAKEHGRNRVCSFDQLVMIGELKIVPRTTAQQDADIFF</sequence>
<dbReference type="FunFam" id="3.30.70.270:FF:000001">
    <property type="entry name" value="Diguanylate cyclase domain protein"/>
    <property type="match status" value="1"/>
</dbReference>
<dbReference type="AlphaFoldDB" id="A0A6C1B2I3"/>
<dbReference type="PANTHER" id="PTHR45138:SF9">
    <property type="entry name" value="DIGUANYLATE CYCLASE DGCM-RELATED"/>
    <property type="match status" value="1"/>
</dbReference>
<dbReference type="KEGG" id="azq:G3580_09450"/>
<dbReference type="PANTHER" id="PTHR45138">
    <property type="entry name" value="REGULATORY COMPONENTS OF SENSORY TRANSDUCTION SYSTEM"/>
    <property type="match status" value="1"/>
</dbReference>
<dbReference type="EC" id="2.7.7.65" evidence="1"/>
<evidence type="ECO:0000259" key="3">
    <source>
        <dbReference type="PROSITE" id="PS50887"/>
    </source>
</evidence>
<evidence type="ECO:0000256" key="2">
    <source>
        <dbReference type="ARBA" id="ARBA00034247"/>
    </source>
</evidence>
<dbReference type="InterPro" id="IPR000160">
    <property type="entry name" value="GGDEF_dom"/>
</dbReference>